<keyword evidence="2 4" id="KW-0560">Oxidoreductase</keyword>
<dbReference type="InterPro" id="IPR006139">
    <property type="entry name" value="D-isomer_2_OHA_DH_cat_dom"/>
</dbReference>
<proteinExistence type="inferred from homology"/>
<dbReference type="GO" id="GO:0051287">
    <property type="term" value="F:NAD binding"/>
    <property type="evidence" value="ECO:0007669"/>
    <property type="project" value="InterPro"/>
</dbReference>
<gene>
    <name evidence="7" type="ordered locus">Plav_0537</name>
</gene>
<dbReference type="Gene3D" id="3.40.50.720">
    <property type="entry name" value="NAD(P)-binding Rossmann-like Domain"/>
    <property type="match status" value="2"/>
</dbReference>
<dbReference type="AlphaFoldDB" id="A7HQH7"/>
<organism evidence="7 8">
    <name type="scientific">Parvibaculum lavamentivorans (strain DS-1 / DSM 13023 / NCIMB 13966)</name>
    <dbReference type="NCBI Taxonomy" id="402881"/>
    <lineage>
        <taxon>Bacteria</taxon>
        <taxon>Pseudomonadati</taxon>
        <taxon>Pseudomonadota</taxon>
        <taxon>Alphaproteobacteria</taxon>
        <taxon>Hyphomicrobiales</taxon>
        <taxon>Parvibaculaceae</taxon>
        <taxon>Parvibaculum</taxon>
    </lineage>
</organism>
<dbReference type="Proteomes" id="UP000006377">
    <property type="component" value="Chromosome"/>
</dbReference>
<dbReference type="eggNOG" id="COG1052">
    <property type="taxonomic scope" value="Bacteria"/>
</dbReference>
<dbReference type="InterPro" id="IPR006140">
    <property type="entry name" value="D-isomer_DH_NAD-bd"/>
</dbReference>
<comment type="similarity">
    <text evidence="1 4">Belongs to the D-isomer specific 2-hydroxyacid dehydrogenase family.</text>
</comment>
<evidence type="ECO:0000259" key="6">
    <source>
        <dbReference type="Pfam" id="PF02826"/>
    </source>
</evidence>
<evidence type="ECO:0000256" key="2">
    <source>
        <dbReference type="ARBA" id="ARBA00023002"/>
    </source>
</evidence>
<dbReference type="PROSITE" id="PS00671">
    <property type="entry name" value="D_2_HYDROXYACID_DH_3"/>
    <property type="match status" value="1"/>
</dbReference>
<keyword evidence="3" id="KW-0520">NAD</keyword>
<feature type="domain" description="D-isomer specific 2-hydroxyacid dehydrogenase NAD-binding" evidence="6">
    <location>
        <begin position="119"/>
        <end position="296"/>
    </location>
</feature>
<reference evidence="7 8" key="1">
    <citation type="journal article" date="2011" name="Stand. Genomic Sci.">
        <title>Complete genome sequence of Parvibaculum lavamentivorans type strain (DS-1(T)).</title>
        <authorList>
            <person name="Schleheck D."/>
            <person name="Weiss M."/>
            <person name="Pitluck S."/>
            <person name="Bruce D."/>
            <person name="Land M.L."/>
            <person name="Han S."/>
            <person name="Saunders E."/>
            <person name="Tapia R."/>
            <person name="Detter C."/>
            <person name="Brettin T."/>
            <person name="Han J."/>
            <person name="Woyke T."/>
            <person name="Goodwin L."/>
            <person name="Pennacchio L."/>
            <person name="Nolan M."/>
            <person name="Cook A.M."/>
            <person name="Kjelleberg S."/>
            <person name="Thomas T."/>
        </authorList>
    </citation>
    <scope>NUCLEOTIDE SEQUENCE [LARGE SCALE GENOMIC DNA]</scope>
    <source>
        <strain evidence="8">DS-1 / DSM 13023 / NCIMB 13966</strain>
    </source>
</reference>
<evidence type="ECO:0000313" key="7">
    <source>
        <dbReference type="EMBL" id="ABS62160.1"/>
    </source>
</evidence>
<dbReference type="PANTHER" id="PTHR42938:SF9">
    <property type="entry name" value="FORMATE DEHYDROGENASE 1"/>
    <property type="match status" value="1"/>
</dbReference>
<name>A7HQH7_PARL1</name>
<evidence type="ECO:0000256" key="4">
    <source>
        <dbReference type="RuleBase" id="RU003719"/>
    </source>
</evidence>
<dbReference type="RefSeq" id="WP_011995451.1">
    <property type="nucleotide sequence ID" value="NC_009719.1"/>
</dbReference>
<dbReference type="EMBL" id="CP000774">
    <property type="protein sequence ID" value="ABS62160.1"/>
    <property type="molecule type" value="Genomic_DNA"/>
</dbReference>
<dbReference type="SUPFAM" id="SSF51735">
    <property type="entry name" value="NAD(P)-binding Rossmann-fold domains"/>
    <property type="match status" value="1"/>
</dbReference>
<dbReference type="Pfam" id="PF02826">
    <property type="entry name" value="2-Hacid_dh_C"/>
    <property type="match status" value="1"/>
</dbReference>
<feature type="domain" description="D-isomer specific 2-hydroxyacid dehydrogenase catalytic" evidence="5">
    <location>
        <begin position="10"/>
        <end position="323"/>
    </location>
</feature>
<dbReference type="GO" id="GO:0016616">
    <property type="term" value="F:oxidoreductase activity, acting on the CH-OH group of donors, NAD or NADP as acceptor"/>
    <property type="evidence" value="ECO:0007669"/>
    <property type="project" value="InterPro"/>
</dbReference>
<dbReference type="OrthoDB" id="9793626at2"/>
<evidence type="ECO:0000256" key="1">
    <source>
        <dbReference type="ARBA" id="ARBA00005854"/>
    </source>
</evidence>
<dbReference type="PANTHER" id="PTHR42938">
    <property type="entry name" value="FORMATE DEHYDROGENASE 1"/>
    <property type="match status" value="1"/>
</dbReference>
<dbReference type="FunFam" id="3.40.50.720:FF:000203">
    <property type="entry name" value="D-3-phosphoglycerate dehydrogenase (SerA)"/>
    <property type="match status" value="1"/>
</dbReference>
<accession>A7HQH7</accession>
<dbReference type="SUPFAM" id="SSF52283">
    <property type="entry name" value="Formate/glycerate dehydrogenase catalytic domain-like"/>
    <property type="match status" value="1"/>
</dbReference>
<evidence type="ECO:0000259" key="5">
    <source>
        <dbReference type="Pfam" id="PF00389"/>
    </source>
</evidence>
<dbReference type="InterPro" id="IPR029753">
    <property type="entry name" value="D-isomer_DH_CS"/>
</dbReference>
<dbReference type="KEGG" id="pla:Plav_0537"/>
<sequence>MPPSSSRKVVVTQRFFDEKSAEYLRAHGCEVVLAPPPPGQGDGDLDPAELQRMLADAAGWIVGHARVTRPLLEALPGLLVIARRGVGYERVDVEAARDLGRVVTIAAGGNDASVADHTIGLMIAVGRRFRASQADMQAGDWSILMGTDLCEKTVGLIGLGRIGRSVVRRLSGFDAKVLVHTPHPDAAYAEQTGVEYTGLTELLRRSDYVSLHAPLTQATRFLIDTRAIASMKKGAFLINTARGGLVDDAALLTGLQNGHLGGAGLDVFVSESDPAFRPVSDALLALPNVVATPHAGASSHEGLARTNMVAAKSVVTVLDGGMPAPGCVVADGR</sequence>
<dbReference type="InterPro" id="IPR036291">
    <property type="entry name" value="NAD(P)-bd_dom_sf"/>
</dbReference>
<dbReference type="STRING" id="402881.Plav_0537"/>
<keyword evidence="8" id="KW-1185">Reference proteome</keyword>
<evidence type="ECO:0000256" key="3">
    <source>
        <dbReference type="ARBA" id="ARBA00023027"/>
    </source>
</evidence>
<dbReference type="Pfam" id="PF00389">
    <property type="entry name" value="2-Hacid_dh"/>
    <property type="match status" value="1"/>
</dbReference>
<evidence type="ECO:0000313" key="8">
    <source>
        <dbReference type="Proteomes" id="UP000006377"/>
    </source>
</evidence>
<dbReference type="CDD" id="cd12172">
    <property type="entry name" value="PGDH_like_2"/>
    <property type="match status" value="1"/>
</dbReference>
<protein>
    <submittedName>
        <fullName evidence="7">D-isomer specific 2-hydroxyacid dehydrogenase NAD-binding</fullName>
    </submittedName>
</protein>
<dbReference type="HOGENOM" id="CLU_019796_1_3_5"/>